<evidence type="ECO:0000313" key="7">
    <source>
        <dbReference type="EMBL" id="RVU55135.1"/>
    </source>
</evidence>
<evidence type="ECO:0000256" key="5">
    <source>
        <dbReference type="ARBA" id="ARBA00023136"/>
    </source>
</evidence>
<feature type="transmembrane region" description="Helical" evidence="6">
    <location>
        <begin position="240"/>
        <end position="261"/>
    </location>
</feature>
<keyword evidence="2" id="KW-1003">Cell membrane</keyword>
<reference evidence="7 8" key="1">
    <citation type="submission" date="2018-11" db="EMBL/GenBank/DDBJ databases">
        <title>Genome sequencing and assembly of Anaerosphaera sp. nov., GS7-6-2.</title>
        <authorList>
            <person name="Rettenmaier R."/>
            <person name="Liebl W."/>
            <person name="Zverlov V."/>
        </authorList>
    </citation>
    <scope>NUCLEOTIDE SEQUENCE [LARGE SCALE GENOMIC DNA]</scope>
    <source>
        <strain evidence="7 8">GS7-6-2</strain>
    </source>
</reference>
<organism evidence="7 8">
    <name type="scientific">Anaerosphaera multitolerans</name>
    <dbReference type="NCBI Taxonomy" id="2487351"/>
    <lineage>
        <taxon>Bacteria</taxon>
        <taxon>Bacillati</taxon>
        <taxon>Bacillota</taxon>
        <taxon>Tissierellia</taxon>
        <taxon>Tissierellales</taxon>
        <taxon>Peptoniphilaceae</taxon>
        <taxon>Anaerosphaera</taxon>
    </lineage>
</organism>
<dbReference type="PANTHER" id="PTHR37693">
    <property type="entry name" value="PHOSPHATIDYLGLYCEROL LYSYLTRANSFERASE"/>
    <property type="match status" value="1"/>
</dbReference>
<evidence type="ECO:0000256" key="3">
    <source>
        <dbReference type="ARBA" id="ARBA00022692"/>
    </source>
</evidence>
<evidence type="ECO:0000256" key="6">
    <source>
        <dbReference type="RuleBase" id="RU363042"/>
    </source>
</evidence>
<dbReference type="GO" id="GO:0006629">
    <property type="term" value="P:lipid metabolic process"/>
    <property type="evidence" value="ECO:0007669"/>
    <property type="project" value="UniProtKB-KW"/>
</dbReference>
<keyword evidence="5 6" id="KW-0472">Membrane</keyword>
<feature type="transmembrane region" description="Helical" evidence="6">
    <location>
        <begin position="86"/>
        <end position="103"/>
    </location>
</feature>
<keyword evidence="4 6" id="KW-1133">Transmembrane helix</keyword>
<evidence type="ECO:0000256" key="1">
    <source>
        <dbReference type="ARBA" id="ARBA00004651"/>
    </source>
</evidence>
<dbReference type="Pfam" id="PF03706">
    <property type="entry name" value="LPG_synthase_TM"/>
    <property type="match status" value="1"/>
</dbReference>
<accession>A0A437S7T3</accession>
<keyword evidence="3 6" id="KW-0812">Transmembrane</keyword>
<proteinExistence type="inferred from homology"/>
<comment type="caution">
    <text evidence="7">The sequence shown here is derived from an EMBL/GenBank/DDBJ whole genome shotgun (WGS) entry which is preliminary data.</text>
</comment>
<dbReference type="InterPro" id="IPR022791">
    <property type="entry name" value="L-PG_synthase/AglD"/>
</dbReference>
<comment type="catalytic activity">
    <reaction evidence="6">
        <text>L-lysyl-tRNA(Lys) + a 1,2-diacyl-sn-glycero-3-phospho-(1'-sn-glycerol) = a 1,2-diacyl-sn-glycero-3-phospho-1'-(3'-O-L-lysyl)-sn-glycerol + tRNA(Lys)</text>
        <dbReference type="Rhea" id="RHEA:10668"/>
        <dbReference type="Rhea" id="RHEA-COMP:9696"/>
        <dbReference type="Rhea" id="RHEA-COMP:9697"/>
        <dbReference type="ChEBI" id="CHEBI:64716"/>
        <dbReference type="ChEBI" id="CHEBI:75792"/>
        <dbReference type="ChEBI" id="CHEBI:78442"/>
        <dbReference type="ChEBI" id="CHEBI:78529"/>
        <dbReference type="EC" id="2.3.2.3"/>
    </reaction>
</comment>
<keyword evidence="8" id="KW-1185">Reference proteome</keyword>
<comment type="similarity">
    <text evidence="6">Belongs to the LPG synthase family.</text>
</comment>
<dbReference type="GO" id="GO:0005886">
    <property type="term" value="C:plasma membrane"/>
    <property type="evidence" value="ECO:0007669"/>
    <property type="project" value="UniProtKB-SubCell"/>
</dbReference>
<dbReference type="Proteomes" id="UP000288812">
    <property type="component" value="Unassembled WGS sequence"/>
</dbReference>
<feature type="transmembrane region" description="Helical" evidence="6">
    <location>
        <begin position="123"/>
        <end position="147"/>
    </location>
</feature>
<dbReference type="GO" id="GO:0046677">
    <property type="term" value="P:response to antibiotic"/>
    <property type="evidence" value="ECO:0007669"/>
    <property type="project" value="UniProtKB-KW"/>
</dbReference>
<comment type="subcellular location">
    <subcellularLocation>
        <location evidence="1 6">Cell membrane</location>
        <topology evidence="1 6">Multi-pass membrane protein</topology>
    </subcellularLocation>
</comment>
<dbReference type="EC" id="2.3.2.3" evidence="6"/>
<gene>
    <name evidence="6" type="primary">mprF</name>
    <name evidence="7" type="ORF">EF514_04395</name>
</gene>
<dbReference type="RefSeq" id="WP_127724210.1">
    <property type="nucleotide sequence ID" value="NZ_RLIH01000004.1"/>
</dbReference>
<comment type="function">
    <text evidence="6">Catalyzes the transfer of a lysyl group from L-lysyl-tRNA(Lys) to membrane-bound phosphatidylglycerol (PG), which produces lysylphosphatidylglycerol (LPG), a major component of the bacterial membrane with a positive net charge. LPG synthesis contributes to bacterial virulence as it is involved in the resistance mechanism against cationic antimicrobial peptides (CAMP) produces by the host's immune system (defensins, cathelicidins) and by the competing microorganisms.</text>
</comment>
<sequence length="352" mass="39933">MKNYGKNKNFIFNILILIFLSAVVFSIIFKNENKRALMLLLFSAKKIYIFFGVLCALIFIVGDAINTKRLLYMFNYKFTFLRTLKYAFVGFFFSGITPSATGGQPMQIYEMKKDGVEISRSTLALFVSMLSNQLTSFFLGVLCLTWYLSQNLYVSKGILSLVIVGLIINICVIAFILLCIFNPKISLSFAKFLGFIINKLPFLQEGRKQTLKLSLQIQIEEYNIFSKYIVKNKLTLFKTFLTTCIQMVSMFGVSYLVYLSLGQDKYSVMDIISMQCLIYIASSYMPLPGSVGVNETGFLLLFADIYPKNLINGALLLTRGINFYLLLIISFLALILYKLFSAGKSPINISKT</sequence>
<keyword evidence="6" id="KW-0808">Transferase</keyword>
<protein>
    <recommendedName>
        <fullName evidence="6">Phosphatidylglycerol lysyltransferase</fullName>
        <ecNumber evidence="6">2.3.2.3</ecNumber>
    </recommendedName>
    <alternativeName>
        <fullName evidence="6">Lysylphosphatidylglycerol synthase</fullName>
    </alternativeName>
</protein>
<dbReference type="EMBL" id="RLIH01000004">
    <property type="protein sequence ID" value="RVU55135.1"/>
    <property type="molecule type" value="Genomic_DNA"/>
</dbReference>
<evidence type="ECO:0000313" key="8">
    <source>
        <dbReference type="Proteomes" id="UP000288812"/>
    </source>
</evidence>
<dbReference type="GO" id="GO:0050071">
    <property type="term" value="F:phosphatidylglycerol lysyltransferase activity"/>
    <property type="evidence" value="ECO:0007669"/>
    <property type="project" value="UniProtKB-EC"/>
</dbReference>
<dbReference type="PANTHER" id="PTHR37693:SF1">
    <property type="entry name" value="INTEGRAL MEMBRANE PROTEIN"/>
    <property type="match status" value="1"/>
</dbReference>
<keyword evidence="6" id="KW-0443">Lipid metabolism</keyword>
<evidence type="ECO:0000256" key="4">
    <source>
        <dbReference type="ARBA" id="ARBA00022989"/>
    </source>
</evidence>
<dbReference type="NCBIfam" id="TIGR00374">
    <property type="entry name" value="flippase-like domain"/>
    <property type="match status" value="1"/>
</dbReference>
<evidence type="ECO:0000256" key="2">
    <source>
        <dbReference type="ARBA" id="ARBA00022475"/>
    </source>
</evidence>
<keyword evidence="6" id="KW-0046">Antibiotic resistance</keyword>
<feature type="transmembrane region" description="Helical" evidence="6">
    <location>
        <begin position="10"/>
        <end position="28"/>
    </location>
</feature>
<feature type="transmembrane region" description="Helical" evidence="6">
    <location>
        <begin position="48"/>
        <end position="65"/>
    </location>
</feature>
<feature type="transmembrane region" description="Helical" evidence="6">
    <location>
        <begin position="321"/>
        <end position="340"/>
    </location>
</feature>
<name>A0A437S7T3_9FIRM</name>
<dbReference type="AlphaFoldDB" id="A0A437S7T3"/>
<feature type="transmembrane region" description="Helical" evidence="6">
    <location>
        <begin position="159"/>
        <end position="183"/>
    </location>
</feature>
<dbReference type="OrthoDB" id="9810654at2"/>